<reference evidence="1" key="1">
    <citation type="submission" date="2023-08" db="EMBL/GenBank/DDBJ databases">
        <authorList>
            <person name="Audoor S."/>
            <person name="Bilcke G."/>
        </authorList>
    </citation>
    <scope>NUCLEOTIDE SEQUENCE</scope>
</reference>
<evidence type="ECO:0000313" key="1">
    <source>
        <dbReference type="EMBL" id="CAJ1939881.1"/>
    </source>
</evidence>
<accession>A0AAD2CR05</accession>
<name>A0AAD2CR05_9STRA</name>
<evidence type="ECO:0000313" key="2">
    <source>
        <dbReference type="Proteomes" id="UP001295423"/>
    </source>
</evidence>
<organism evidence="1 2">
    <name type="scientific">Cylindrotheca closterium</name>
    <dbReference type="NCBI Taxonomy" id="2856"/>
    <lineage>
        <taxon>Eukaryota</taxon>
        <taxon>Sar</taxon>
        <taxon>Stramenopiles</taxon>
        <taxon>Ochrophyta</taxon>
        <taxon>Bacillariophyta</taxon>
        <taxon>Bacillariophyceae</taxon>
        <taxon>Bacillariophycidae</taxon>
        <taxon>Bacillariales</taxon>
        <taxon>Bacillariaceae</taxon>
        <taxon>Cylindrotheca</taxon>
    </lineage>
</organism>
<keyword evidence="2" id="KW-1185">Reference proteome</keyword>
<gene>
    <name evidence="1" type="ORF">CYCCA115_LOCUS6778</name>
</gene>
<comment type="caution">
    <text evidence="1">The sequence shown here is derived from an EMBL/GenBank/DDBJ whole genome shotgun (WGS) entry which is preliminary data.</text>
</comment>
<dbReference type="Proteomes" id="UP001295423">
    <property type="component" value="Unassembled WGS sequence"/>
</dbReference>
<proteinExistence type="predicted"/>
<dbReference type="AlphaFoldDB" id="A0AAD2CR05"/>
<sequence length="204" mass="23264">MIRVLTRSNSSVSLLAGIMAVDWLLQQWFPDLRQWPRVRIACDGLLAIEMALEDRPLSPTDMQFDLVSTIREAIARTSVSWSPQYVYGHLDKTLLFEELTRWEQKNLEVHGLAVEFRKELKVNHQLIAPGFLNSQGKNSNRWMDIQTSSLRDIKSPCNSSMKDLMVLSIEYFPFPASSRLLPAGVSCFESLLNLIGKSSNMFLT</sequence>
<protein>
    <submittedName>
        <fullName evidence="1">Uncharacterized protein</fullName>
    </submittedName>
</protein>
<dbReference type="EMBL" id="CAKOGP040000866">
    <property type="protein sequence ID" value="CAJ1939881.1"/>
    <property type="molecule type" value="Genomic_DNA"/>
</dbReference>